<feature type="chain" id="PRO_5045510239" description="receptor protein-tyrosine kinase" evidence="14">
    <location>
        <begin position="23"/>
        <end position="976"/>
    </location>
</feature>
<dbReference type="Pfam" id="PF14575">
    <property type="entry name" value="EphA2_TM"/>
    <property type="match status" value="1"/>
</dbReference>
<dbReference type="InterPro" id="IPR020635">
    <property type="entry name" value="Tyr_kinase_cat_dom"/>
</dbReference>
<feature type="domain" description="Eph LBD" evidence="18">
    <location>
        <begin position="14"/>
        <end position="205"/>
    </location>
</feature>
<evidence type="ECO:0000256" key="11">
    <source>
        <dbReference type="ARBA" id="ARBA00023170"/>
    </source>
</evidence>
<dbReference type="InterPro" id="IPR008979">
    <property type="entry name" value="Galactose-bd-like_sf"/>
</dbReference>
<evidence type="ECO:0000256" key="13">
    <source>
        <dbReference type="SAM" id="Phobius"/>
    </source>
</evidence>
<evidence type="ECO:0000259" key="17">
    <source>
        <dbReference type="PROSITE" id="PS50853"/>
    </source>
</evidence>
<dbReference type="PROSITE" id="PS50853">
    <property type="entry name" value="FN3"/>
    <property type="match status" value="2"/>
</dbReference>
<dbReference type="InterPro" id="IPR027936">
    <property type="entry name" value="Eph_TM"/>
</dbReference>
<evidence type="ECO:0000256" key="4">
    <source>
        <dbReference type="ARBA" id="ARBA00022692"/>
    </source>
</evidence>
<evidence type="ECO:0000256" key="9">
    <source>
        <dbReference type="ARBA" id="ARBA00022989"/>
    </source>
</evidence>
<dbReference type="InterPro" id="IPR003961">
    <property type="entry name" value="FN3_dom"/>
</dbReference>
<feature type="domain" description="Protein kinase" evidence="15">
    <location>
        <begin position="626"/>
        <end position="882"/>
    </location>
</feature>
<dbReference type="Pfam" id="PF01404">
    <property type="entry name" value="Ephrin_lbd"/>
    <property type="match status" value="1"/>
</dbReference>
<dbReference type="Pfam" id="PF00536">
    <property type="entry name" value="SAM_1"/>
    <property type="match status" value="1"/>
</dbReference>
<keyword evidence="6 12" id="KW-0547">Nucleotide-binding</keyword>
<evidence type="ECO:0000256" key="12">
    <source>
        <dbReference type="PROSITE-ProRule" id="PRU10141"/>
    </source>
</evidence>
<evidence type="ECO:0000256" key="8">
    <source>
        <dbReference type="ARBA" id="ARBA00022840"/>
    </source>
</evidence>
<evidence type="ECO:0000256" key="7">
    <source>
        <dbReference type="ARBA" id="ARBA00022777"/>
    </source>
</evidence>
<dbReference type="SMART" id="SM01411">
    <property type="entry name" value="Ephrin_rec_like"/>
    <property type="match status" value="1"/>
</dbReference>
<feature type="transmembrane region" description="Helical" evidence="13">
    <location>
        <begin position="682"/>
        <end position="702"/>
    </location>
</feature>
<keyword evidence="20" id="KW-1185">Reference proteome</keyword>
<dbReference type="InterPro" id="IPR036116">
    <property type="entry name" value="FN3_sf"/>
</dbReference>
<dbReference type="SUPFAM" id="SSF49785">
    <property type="entry name" value="Galactose-binding domain-like"/>
    <property type="match status" value="1"/>
</dbReference>
<evidence type="ECO:0000256" key="6">
    <source>
        <dbReference type="ARBA" id="ARBA00022741"/>
    </source>
</evidence>
<evidence type="ECO:0000259" key="18">
    <source>
        <dbReference type="PROSITE" id="PS51550"/>
    </source>
</evidence>
<dbReference type="InterPro" id="IPR002049">
    <property type="entry name" value="LE_dom"/>
</dbReference>
<dbReference type="Gene3D" id="2.10.50.10">
    <property type="entry name" value="Tumor Necrosis Factor Receptor, subunit A, domain 2"/>
    <property type="match status" value="1"/>
</dbReference>
<evidence type="ECO:0000256" key="2">
    <source>
        <dbReference type="ARBA" id="ARBA00011902"/>
    </source>
</evidence>
<dbReference type="Gene3D" id="1.10.150.50">
    <property type="entry name" value="Transcription Factor, Ets-1"/>
    <property type="match status" value="1"/>
</dbReference>
<dbReference type="Gene3D" id="2.60.120.260">
    <property type="entry name" value="Galactose-binding domain-like"/>
    <property type="match status" value="1"/>
</dbReference>
<dbReference type="Gene3D" id="3.30.200.20">
    <property type="entry name" value="Phosphorylase Kinase, domain 1"/>
    <property type="match status" value="1"/>
</dbReference>
<dbReference type="SMART" id="SM00454">
    <property type="entry name" value="SAM"/>
    <property type="match status" value="1"/>
</dbReference>
<keyword evidence="9 13" id="KW-1133">Transmembrane helix</keyword>
<keyword evidence="8 12" id="KW-0067">ATP-binding</keyword>
<protein>
    <recommendedName>
        <fullName evidence="2">receptor protein-tyrosine kinase</fullName>
        <ecNumber evidence="2">2.7.10.1</ecNumber>
    </recommendedName>
</protein>
<feature type="binding site" evidence="12">
    <location>
        <position position="653"/>
    </location>
    <ligand>
        <name>ATP</name>
        <dbReference type="ChEBI" id="CHEBI:30616"/>
    </ligand>
</feature>
<dbReference type="PROSITE" id="PS00109">
    <property type="entry name" value="PROTEIN_KINASE_TYR"/>
    <property type="match status" value="1"/>
</dbReference>
<dbReference type="SUPFAM" id="SSF49265">
    <property type="entry name" value="Fibronectin type III"/>
    <property type="match status" value="1"/>
</dbReference>
<reference evidence="19 20" key="1">
    <citation type="submission" date="2022-05" db="EMBL/GenBank/DDBJ databases">
        <authorList>
            <consortium name="Genoscope - CEA"/>
            <person name="William W."/>
        </authorList>
    </citation>
    <scope>NUCLEOTIDE SEQUENCE [LARGE SCALE GENOMIC DNA]</scope>
</reference>
<dbReference type="Proteomes" id="UP001159405">
    <property type="component" value="Unassembled WGS sequence"/>
</dbReference>
<dbReference type="Pfam" id="PF07699">
    <property type="entry name" value="Ephrin_rec_like"/>
    <property type="match status" value="1"/>
</dbReference>
<dbReference type="SMART" id="SM00219">
    <property type="entry name" value="TyrKc"/>
    <property type="match status" value="1"/>
</dbReference>
<feature type="transmembrane region" description="Helical" evidence="13">
    <location>
        <begin position="722"/>
        <end position="743"/>
    </location>
</feature>
<gene>
    <name evidence="19" type="ORF">PLOB_00016799</name>
</gene>
<comment type="caution">
    <text evidence="19">The sequence shown here is derived from an EMBL/GenBank/DDBJ whole genome shotgun (WGS) entry which is preliminary data.</text>
</comment>
<keyword evidence="11" id="KW-0675">Receptor</keyword>
<evidence type="ECO:0000256" key="5">
    <source>
        <dbReference type="ARBA" id="ARBA00022737"/>
    </source>
</evidence>
<organism evidence="19 20">
    <name type="scientific">Porites lobata</name>
    <dbReference type="NCBI Taxonomy" id="104759"/>
    <lineage>
        <taxon>Eukaryota</taxon>
        <taxon>Metazoa</taxon>
        <taxon>Cnidaria</taxon>
        <taxon>Anthozoa</taxon>
        <taxon>Hexacorallia</taxon>
        <taxon>Scleractinia</taxon>
        <taxon>Fungiina</taxon>
        <taxon>Poritidae</taxon>
        <taxon>Porites</taxon>
    </lineage>
</organism>
<dbReference type="InterPro" id="IPR013761">
    <property type="entry name" value="SAM/pointed_sf"/>
</dbReference>
<feature type="domain" description="SAM" evidence="16">
    <location>
        <begin position="904"/>
        <end position="968"/>
    </location>
</feature>
<feature type="domain" description="Fibronectin type-III" evidence="17">
    <location>
        <begin position="447"/>
        <end position="540"/>
    </location>
</feature>
<keyword evidence="10 13" id="KW-0472">Membrane</keyword>
<evidence type="ECO:0000256" key="3">
    <source>
        <dbReference type="ARBA" id="ARBA00022679"/>
    </source>
</evidence>
<dbReference type="SMART" id="SM00615">
    <property type="entry name" value="EPH_lbd"/>
    <property type="match status" value="1"/>
</dbReference>
<dbReference type="InterPro" id="IPR011009">
    <property type="entry name" value="Kinase-like_dom_sf"/>
</dbReference>
<evidence type="ECO:0000259" key="16">
    <source>
        <dbReference type="PROSITE" id="PS50105"/>
    </source>
</evidence>
<dbReference type="InterPro" id="IPR013783">
    <property type="entry name" value="Ig-like_fold"/>
</dbReference>
<dbReference type="EMBL" id="CALNXK010000020">
    <property type="protein sequence ID" value="CAH3107658.1"/>
    <property type="molecule type" value="Genomic_DNA"/>
</dbReference>
<evidence type="ECO:0000313" key="19">
    <source>
        <dbReference type="EMBL" id="CAH3107658.1"/>
    </source>
</evidence>
<dbReference type="CDD" id="cd00063">
    <property type="entry name" value="FN3"/>
    <property type="match status" value="2"/>
</dbReference>
<keyword evidence="5" id="KW-0677">Repeat</keyword>
<dbReference type="InterPro" id="IPR000719">
    <property type="entry name" value="Prot_kinase_dom"/>
</dbReference>
<proteinExistence type="predicted"/>
<evidence type="ECO:0000256" key="1">
    <source>
        <dbReference type="ARBA" id="ARBA00004479"/>
    </source>
</evidence>
<dbReference type="InterPro" id="IPR050449">
    <property type="entry name" value="Ephrin_rcpt_TKs"/>
</dbReference>
<dbReference type="InterPro" id="IPR001660">
    <property type="entry name" value="SAM"/>
</dbReference>
<dbReference type="InterPro" id="IPR017441">
    <property type="entry name" value="Protein_kinase_ATP_BS"/>
</dbReference>
<evidence type="ECO:0000256" key="14">
    <source>
        <dbReference type="SAM" id="SignalP"/>
    </source>
</evidence>
<dbReference type="InterPro" id="IPR001245">
    <property type="entry name" value="Ser-Thr/Tyr_kinase_cat_dom"/>
</dbReference>
<comment type="subcellular location">
    <subcellularLocation>
        <location evidence="1">Membrane</location>
        <topology evidence="1">Single-pass type I membrane protein</topology>
    </subcellularLocation>
</comment>
<dbReference type="PRINTS" id="PR00109">
    <property type="entry name" value="TYRKINASE"/>
</dbReference>
<keyword evidence="3" id="KW-0808">Transferase</keyword>
<dbReference type="PROSITE" id="PS50011">
    <property type="entry name" value="PROTEIN_KINASE_DOM"/>
    <property type="match status" value="1"/>
</dbReference>
<dbReference type="CDD" id="cd00055">
    <property type="entry name" value="EGF_Lam"/>
    <property type="match status" value="1"/>
</dbReference>
<dbReference type="InterPro" id="IPR011641">
    <property type="entry name" value="Tyr-kin_ephrin_A/B_rcpt-like"/>
</dbReference>
<dbReference type="PIRSF" id="PIRSF000666">
    <property type="entry name" value="TyrPK_ephrin_receptor"/>
    <property type="match status" value="1"/>
</dbReference>
<name>A0ABN8NH15_9CNID</name>
<dbReference type="PANTHER" id="PTHR46877">
    <property type="entry name" value="EPH RECEPTOR A5"/>
    <property type="match status" value="1"/>
</dbReference>
<keyword evidence="7" id="KW-0418">Kinase</keyword>
<dbReference type="PROSITE" id="PS00107">
    <property type="entry name" value="PROTEIN_KINASE_ATP"/>
    <property type="match status" value="1"/>
</dbReference>
<dbReference type="Pfam" id="PF07714">
    <property type="entry name" value="PK_Tyr_Ser-Thr"/>
    <property type="match status" value="1"/>
</dbReference>
<evidence type="ECO:0000313" key="20">
    <source>
        <dbReference type="Proteomes" id="UP001159405"/>
    </source>
</evidence>
<dbReference type="PANTHER" id="PTHR46877:SF14">
    <property type="entry name" value="RECEPTOR PROTEIN-TYROSINE KINASE"/>
    <property type="match status" value="1"/>
</dbReference>
<keyword evidence="4 13" id="KW-0812">Transmembrane</keyword>
<dbReference type="PROSITE" id="PS50105">
    <property type="entry name" value="SAM_DOMAIN"/>
    <property type="match status" value="1"/>
</dbReference>
<dbReference type="InterPro" id="IPR016257">
    <property type="entry name" value="Tyr_kinase_ephrin_rcpt"/>
</dbReference>
<dbReference type="Gene3D" id="2.60.40.10">
    <property type="entry name" value="Immunoglobulins"/>
    <property type="match status" value="2"/>
</dbReference>
<dbReference type="SMART" id="SM00060">
    <property type="entry name" value="FN3"/>
    <property type="match status" value="2"/>
</dbReference>
<sequence length="976" mass="109215">MVQKALIFIANLASLLLHFSTADRVTLLQRPDPKLSNAESWFWKATNIEGTAGWSKSAAAKNIFYHVCDIGSDNVNNWLYSKNDGFHPPDNVKKVNITVNFTISRRCTTLKQNCVEHFDVYTYQATKYSNKSDFDPGNGKYDKLSTVNLPSNLSSESVIPWSTVQLSLFIKEGTSEVFLAIHDQGACLKINSVLVTYSVCAKRTLPDSLVVLPQTMAPTSESETVKVVGECTDHSESTSLELEAICKSNGDWLRAENGTGVCLCKPGWEKVAAQCQECKVGYFKDKLGNTECTECPLNSVTETVERKYCKCKRGSFRAAWEKITDNCTAVPSKPRHLRSLARNQTTVSLSWTHPHHSGGRRDVYYEIECKVVCQKEQTSCSQDCGSQVVFLPRQRNLSHTKATVTKLFSATAYRLRIYAKNGVSAVAEKEGVPSEFAELEITTLESAPEQPIVTVKRLDSTSIRVSWKLKNGNKGIKYFLVMYHPVGRESEKITKNTTKMELTVNGLEPDTEYEFVVVAKNSMGFGPESGEVKAKKSGIGPKVDDGKKLWLLIAIATGSTVFVLAVVVIAIVAVTKKRKYRKRANTFEATELFSNNGLSQYVDPSNYEDPMEAVKTFAAEVDRSQVKLDCAVGGGEFAEVFKGLYDGSTVAVKILKQGSTIKNTEDFMSEASIMGQFRHPNVILLVGVVTISQPMMIVTEFMEGGSLDQFLKEHKGKLTPLQLVGMIRGVASGMVYLSAINFIHRDLAARNVLVGENMICKVSDFGLSRELEDDPDSEYQTQGGKIPIRWTAPEAIRYRKFSSASDVWSFGILMWETMAFGERPYWDWSNFEVIDRVEAGYRMPAPVKCPKIVHGVMMDCWSQDRTQRPRFKEILRRLEDLIRTPEMLNDDLVCYTSAVSADFTKLNTISEWLGSIHMGHYIANFKTAGYNDLTQVTRIKDNDLKDIGVTLIGHRNKIYKSIKSMRRHFDNMPEAV</sequence>
<dbReference type="SUPFAM" id="SSF56112">
    <property type="entry name" value="Protein kinase-like (PK-like)"/>
    <property type="match status" value="1"/>
</dbReference>
<feature type="signal peptide" evidence="14">
    <location>
        <begin position="1"/>
        <end position="22"/>
    </location>
</feature>
<dbReference type="SUPFAM" id="SSF47769">
    <property type="entry name" value="SAM/Pointed domain"/>
    <property type="match status" value="1"/>
</dbReference>
<dbReference type="Pfam" id="PF00041">
    <property type="entry name" value="fn3"/>
    <property type="match status" value="2"/>
</dbReference>
<dbReference type="PROSITE" id="PS51550">
    <property type="entry name" value="EPH_LBD"/>
    <property type="match status" value="1"/>
</dbReference>
<feature type="transmembrane region" description="Helical" evidence="13">
    <location>
        <begin position="549"/>
        <end position="574"/>
    </location>
</feature>
<dbReference type="InterPro" id="IPR001090">
    <property type="entry name" value="Ephrin_rcpt_lig-bd_dom"/>
</dbReference>
<dbReference type="EC" id="2.7.10.1" evidence="2"/>
<dbReference type="InterPro" id="IPR008266">
    <property type="entry name" value="Tyr_kinase_AS"/>
</dbReference>
<keyword evidence="14" id="KW-0732">Signal</keyword>
<feature type="domain" description="Fibronectin type-III" evidence="17">
    <location>
        <begin position="333"/>
        <end position="446"/>
    </location>
</feature>
<accession>A0ABN8NH15</accession>
<dbReference type="Gene3D" id="2.60.40.1770">
    <property type="entry name" value="ephrin a2 ectodomain"/>
    <property type="match status" value="1"/>
</dbReference>
<evidence type="ECO:0000259" key="15">
    <source>
        <dbReference type="PROSITE" id="PS50011"/>
    </source>
</evidence>
<dbReference type="Gene3D" id="1.10.510.10">
    <property type="entry name" value="Transferase(Phosphotransferase) domain 1"/>
    <property type="match status" value="1"/>
</dbReference>
<evidence type="ECO:0000256" key="10">
    <source>
        <dbReference type="ARBA" id="ARBA00023136"/>
    </source>
</evidence>